<feature type="region of interest" description="Disordered" evidence="1">
    <location>
        <begin position="1"/>
        <end position="66"/>
    </location>
</feature>
<accession>A0A0C9MII6</accession>
<feature type="compositionally biased region" description="Basic and acidic residues" evidence="1">
    <location>
        <begin position="10"/>
        <end position="19"/>
    </location>
</feature>
<keyword evidence="3" id="KW-1185">Reference proteome</keyword>
<dbReference type="Proteomes" id="UP000053815">
    <property type="component" value="Unassembled WGS sequence"/>
</dbReference>
<evidence type="ECO:0000313" key="3">
    <source>
        <dbReference type="Proteomes" id="UP000053815"/>
    </source>
</evidence>
<evidence type="ECO:0000256" key="1">
    <source>
        <dbReference type="SAM" id="MobiDB-lite"/>
    </source>
</evidence>
<reference evidence="2" key="1">
    <citation type="submission" date="2014-09" db="EMBL/GenBank/DDBJ databases">
        <title>Draft genome sequence of an oleaginous Mucoromycotina fungus Mucor ambiguus NBRC6742.</title>
        <authorList>
            <person name="Takeda I."/>
            <person name="Yamane N."/>
            <person name="Morita T."/>
            <person name="Tamano K."/>
            <person name="Machida M."/>
            <person name="Baker S."/>
            <person name="Koike H."/>
        </authorList>
    </citation>
    <scope>NUCLEOTIDE SEQUENCE</scope>
    <source>
        <strain evidence="2">NBRC 6742</strain>
    </source>
</reference>
<gene>
    <name evidence="2" type="ORF">MAM1_0011d01168</name>
</gene>
<sequence length="66" mass="6976">MSSPLSPNKNEGDAIDSKAEGNGTADAVEGKVINGHAKQEATDDVALPPAAKYSETRIHLRPNFSR</sequence>
<evidence type="ECO:0000313" key="2">
    <source>
        <dbReference type="EMBL" id="GAN01733.1"/>
    </source>
</evidence>
<name>A0A0C9MII6_9FUNG</name>
<protein>
    <submittedName>
        <fullName evidence="2">Uncharacterized protein</fullName>
    </submittedName>
</protein>
<proteinExistence type="predicted"/>
<dbReference type="EMBL" id="DF836300">
    <property type="protein sequence ID" value="GAN01733.1"/>
    <property type="molecule type" value="Genomic_DNA"/>
</dbReference>
<dbReference type="AlphaFoldDB" id="A0A0C9MII6"/>
<organism evidence="2">
    <name type="scientific">Mucor ambiguus</name>
    <dbReference type="NCBI Taxonomy" id="91626"/>
    <lineage>
        <taxon>Eukaryota</taxon>
        <taxon>Fungi</taxon>
        <taxon>Fungi incertae sedis</taxon>
        <taxon>Mucoromycota</taxon>
        <taxon>Mucoromycotina</taxon>
        <taxon>Mucoromycetes</taxon>
        <taxon>Mucorales</taxon>
        <taxon>Mucorineae</taxon>
        <taxon>Mucoraceae</taxon>
        <taxon>Mucor</taxon>
    </lineage>
</organism>